<evidence type="ECO:0000313" key="12">
    <source>
        <dbReference type="Proteomes" id="UP000322977"/>
    </source>
</evidence>
<name>A0A210VIA7_KLEPN</name>
<dbReference type="AlphaFoldDB" id="A0A210VIA7"/>
<dbReference type="Proteomes" id="UP000258253">
    <property type="component" value="Unassembled WGS sequence"/>
</dbReference>
<dbReference type="EMBL" id="VSSY01000041">
    <property type="protein sequence ID" value="TYL72581.1"/>
    <property type="molecule type" value="Genomic_DNA"/>
</dbReference>
<evidence type="ECO:0000313" key="2">
    <source>
        <dbReference type="EMBL" id="OVF70383.1"/>
    </source>
</evidence>
<dbReference type="EMBL" id="JAUUIA010000036">
    <property type="protein sequence ID" value="MDP0970615.1"/>
    <property type="molecule type" value="Genomic_DNA"/>
</dbReference>
<accession>A0A210VIA7</accession>
<organism evidence="6 10">
    <name type="scientific">Klebsiella pneumoniae</name>
    <dbReference type="NCBI Taxonomy" id="573"/>
    <lineage>
        <taxon>Bacteria</taxon>
        <taxon>Pseudomonadati</taxon>
        <taxon>Pseudomonadota</taxon>
        <taxon>Gammaproteobacteria</taxon>
        <taxon>Enterobacterales</taxon>
        <taxon>Enterobacteriaceae</taxon>
        <taxon>Klebsiella/Raoultella group</taxon>
        <taxon>Klebsiella</taxon>
        <taxon>Klebsiella pneumoniae complex</taxon>
    </lineage>
</organism>
<dbReference type="Proteomes" id="UP000196447">
    <property type="component" value="Unassembled WGS sequence"/>
</dbReference>
<dbReference type="Proteomes" id="UP000255239">
    <property type="component" value="Unassembled WGS sequence"/>
</dbReference>
<dbReference type="Proteomes" id="UP001244490">
    <property type="component" value="Unassembled WGS sequence"/>
</dbReference>
<evidence type="ECO:0000313" key="11">
    <source>
        <dbReference type="Proteomes" id="UP000259975"/>
    </source>
</evidence>
<dbReference type="EMBL" id="NDBK01000071">
    <property type="protein sequence ID" value="OVF70383.1"/>
    <property type="molecule type" value="Genomic_DNA"/>
</dbReference>
<proteinExistence type="predicted"/>
<dbReference type="Proteomes" id="UP000322977">
    <property type="component" value="Unassembled WGS sequence"/>
</dbReference>
<dbReference type="InterPro" id="IPR009241">
    <property type="entry name" value="HigB-like"/>
</dbReference>
<dbReference type="EMBL" id="NDBK01000071">
    <property type="protein sequence ID" value="OVF70422.1"/>
    <property type="molecule type" value="Genomic_DNA"/>
</dbReference>
<sequence>MFNVITHPAALEELQELPDELRGRMTRLIERLESEGKLKMPHSRVIGAGLFELRVGDKNIARTLYAYAVGHEIYLLHAFVKKTQKTPAGAIEIARKRLKEMS</sequence>
<dbReference type="Proteomes" id="UP000259975">
    <property type="component" value="Unassembled WGS sequence"/>
</dbReference>
<dbReference type="RefSeq" id="WP_023339392.1">
    <property type="nucleotide sequence ID" value="NZ_AP023151.1"/>
</dbReference>
<reference evidence="10 11" key="3">
    <citation type="submission" date="2018-08" db="EMBL/GenBank/DDBJ databases">
        <authorList>
            <consortium name="Pathogen Informatics"/>
        </authorList>
    </citation>
    <scope>NUCLEOTIDE SEQUENCE [LARGE SCALE GENOMIC DNA]</scope>
    <source>
        <strain evidence="5 11">EuSCAPE_AT029</strain>
        <strain evidence="6 10">EuSCAPE_HU047</strain>
    </source>
</reference>
<gene>
    <name evidence="2" type="ORF">B5L96_15480</name>
    <name evidence="3" type="ORF">B5L96_15685</name>
    <name evidence="7" type="ORF">FXN67_26445</name>
    <name evidence="4" type="ORF">NCTC11679_06414</name>
    <name evidence="1" type="ORF">Q6294_26735</name>
    <name evidence="5" type="ORF">SAMEA3499901_04803</name>
    <name evidence="6" type="ORF">SAMEA3538828_04851</name>
</gene>
<evidence type="ECO:0000313" key="7">
    <source>
        <dbReference type="EMBL" id="TYL72581.1"/>
    </source>
</evidence>
<reference evidence="2 8" key="1">
    <citation type="submission" date="2017-03" db="EMBL/GenBank/DDBJ databases">
        <authorList>
            <person name="Fouts D."/>
            <person name="Stalin M.J."/>
            <person name="Chen L."/>
            <person name="Wright M."/>
            <person name="Sutton G."/>
            <person name="Nguyen K."/>
            <person name="Vanduin D."/>
            <person name="Rojas L."/>
            <person name="Hujer A."/>
            <person name="Hujer K."/>
            <person name="Bonomo R."/>
            <person name="Kreiswirth B."/>
            <person name="Adams M."/>
        </authorList>
    </citation>
    <scope>NUCLEOTIDE SEQUENCE [LARGE SCALE GENOMIC DNA]</scope>
    <source>
        <strain evidence="2 8">39383</strain>
    </source>
</reference>
<evidence type="ECO:0000313" key="3">
    <source>
        <dbReference type="EMBL" id="OVF70422.1"/>
    </source>
</evidence>
<dbReference type="EMBL" id="UGMG01000005">
    <property type="protein sequence ID" value="STX11951.1"/>
    <property type="molecule type" value="Genomic_DNA"/>
</dbReference>
<evidence type="ECO:0000313" key="8">
    <source>
        <dbReference type="Proteomes" id="UP000196447"/>
    </source>
</evidence>
<dbReference type="SMR" id="A0A210VIA7"/>
<dbReference type="Pfam" id="PF05973">
    <property type="entry name" value="Gp49"/>
    <property type="match status" value="1"/>
</dbReference>
<evidence type="ECO:0000313" key="4">
    <source>
        <dbReference type="EMBL" id="STX11951.1"/>
    </source>
</evidence>
<reference evidence="1" key="5">
    <citation type="submission" date="2023-07" db="EMBL/GenBank/DDBJ databases">
        <authorList>
            <person name="Peng Z."/>
        </authorList>
    </citation>
    <scope>NUCLEOTIDE SEQUENCE</scope>
    <source>
        <strain evidence="1">KP219</strain>
    </source>
</reference>
<reference evidence="7 12" key="4">
    <citation type="submission" date="2019-08" db="EMBL/GenBank/DDBJ databases">
        <title>Phenotypic and genetic characterization of extended-spectrum b-lactamase-producing hypermucoviscous Klebsiella pneumoniae from Chile.</title>
        <authorList>
            <person name="Morales-Leon F."/>
            <person name="Caro C."/>
            <person name="Opazo-Capurro A."/>
            <person name="Lincopan N."/>
            <person name="Dominguez-Yevenes M."/>
            <person name="Lima C."/>
            <person name="Bello-Toledo H."/>
            <person name="Gonzalez-Rocha G."/>
        </authorList>
    </citation>
    <scope>NUCLEOTIDE SEQUENCE [LARGE SCALE GENOMIC DNA]</scope>
    <source>
        <strain evidence="7 12">UCO-494</strain>
    </source>
</reference>
<evidence type="ECO:0000313" key="1">
    <source>
        <dbReference type="EMBL" id="MDP0970615.1"/>
    </source>
</evidence>
<dbReference type="EMBL" id="UKGE01000027">
    <property type="protein sequence ID" value="SXN33747.1"/>
    <property type="molecule type" value="Genomic_DNA"/>
</dbReference>
<protein>
    <submittedName>
        <fullName evidence="6">RelE-like toxin protein</fullName>
    </submittedName>
    <submittedName>
        <fullName evidence="1">Type II toxin-antitoxin system RelE/ParE family toxin</fullName>
    </submittedName>
</protein>
<evidence type="ECO:0000313" key="5">
    <source>
        <dbReference type="EMBL" id="SXN33747.1"/>
    </source>
</evidence>
<dbReference type="EMBL" id="ULCI01000028">
    <property type="protein sequence ID" value="SYR47638.1"/>
    <property type="molecule type" value="Genomic_DNA"/>
</dbReference>
<evidence type="ECO:0000313" key="9">
    <source>
        <dbReference type="Proteomes" id="UP000255239"/>
    </source>
</evidence>
<evidence type="ECO:0000313" key="10">
    <source>
        <dbReference type="Proteomes" id="UP000258253"/>
    </source>
</evidence>
<reference evidence="4 9" key="2">
    <citation type="submission" date="2018-06" db="EMBL/GenBank/DDBJ databases">
        <authorList>
            <consortium name="Pathogen Informatics"/>
            <person name="Doyle S."/>
        </authorList>
    </citation>
    <scope>NUCLEOTIDE SEQUENCE [LARGE SCALE GENOMIC DNA]</scope>
    <source>
        <strain evidence="4 9">NCTC11679</strain>
    </source>
</reference>
<evidence type="ECO:0000313" key="6">
    <source>
        <dbReference type="EMBL" id="SYR47638.1"/>
    </source>
</evidence>